<evidence type="ECO:0000256" key="3">
    <source>
        <dbReference type="ARBA" id="ARBA00022452"/>
    </source>
</evidence>
<evidence type="ECO:0000256" key="2">
    <source>
        <dbReference type="ARBA" id="ARBA00022448"/>
    </source>
</evidence>
<evidence type="ECO:0000259" key="13">
    <source>
        <dbReference type="Pfam" id="PF00593"/>
    </source>
</evidence>
<evidence type="ECO:0000256" key="5">
    <source>
        <dbReference type="ARBA" id="ARBA00022729"/>
    </source>
</evidence>
<comment type="subcellular location">
    <subcellularLocation>
        <location evidence="1 10">Cell outer membrane</location>
        <topology evidence="1 10">Multi-pass membrane protein</topology>
    </subcellularLocation>
</comment>
<dbReference type="Gene3D" id="2.40.170.20">
    <property type="entry name" value="TonB-dependent receptor, beta-barrel domain"/>
    <property type="match status" value="1"/>
</dbReference>
<dbReference type="Gene3D" id="2.170.130.10">
    <property type="entry name" value="TonB-dependent receptor, plug domain"/>
    <property type="match status" value="1"/>
</dbReference>
<proteinExistence type="inferred from homology"/>
<dbReference type="AlphaFoldDB" id="A0A212M0F7"/>
<keyword evidence="2 10" id="KW-0813">Transport</keyword>
<name>A0A212M0F7_9FIRM</name>
<dbReference type="Pfam" id="PF00593">
    <property type="entry name" value="TonB_dep_Rec_b-barrel"/>
    <property type="match status" value="1"/>
</dbReference>
<keyword evidence="3 10" id="KW-1134">Transmembrane beta strand</keyword>
<organism evidence="15">
    <name type="scientific">uncultured Sporomusa sp</name>
    <dbReference type="NCBI Taxonomy" id="307249"/>
    <lineage>
        <taxon>Bacteria</taxon>
        <taxon>Bacillati</taxon>
        <taxon>Bacillota</taxon>
        <taxon>Negativicutes</taxon>
        <taxon>Selenomonadales</taxon>
        <taxon>Sporomusaceae</taxon>
        <taxon>Sporomusa</taxon>
        <taxon>environmental samples</taxon>
    </lineage>
</organism>
<dbReference type="RefSeq" id="WP_288185721.1">
    <property type="nucleotide sequence ID" value="NZ_LT608335.1"/>
</dbReference>
<reference evidence="15" key="1">
    <citation type="submission" date="2016-08" db="EMBL/GenBank/DDBJ databases">
        <authorList>
            <person name="Seilhamer J.J."/>
        </authorList>
    </citation>
    <scope>NUCLEOTIDE SEQUENCE</scope>
    <source>
        <strain evidence="15">86</strain>
    </source>
</reference>
<evidence type="ECO:0000256" key="6">
    <source>
        <dbReference type="ARBA" id="ARBA00023077"/>
    </source>
</evidence>
<keyword evidence="5 12" id="KW-0732">Signal</keyword>
<gene>
    <name evidence="15" type="ORF">KL86SPO_70109</name>
</gene>
<evidence type="ECO:0000256" key="4">
    <source>
        <dbReference type="ARBA" id="ARBA00022692"/>
    </source>
</evidence>
<evidence type="ECO:0000259" key="14">
    <source>
        <dbReference type="Pfam" id="PF07715"/>
    </source>
</evidence>
<evidence type="ECO:0000256" key="10">
    <source>
        <dbReference type="PROSITE-ProRule" id="PRU01360"/>
    </source>
</evidence>
<sequence length="641" mass="71103">MKRKHRKLALMTALAGMLLTNSAVLAAPPEDTSEFELGTVVVTATKTEKNIKDVPASVSVITADDLAKANIQTLDQALHYVPGLYVKESQGMMGTKISLRGMSQSRVLVLMDGIPLNNGYAGGANWGNIPIALIDRVEVTKGSFSSLYGSNAMGGVINIITKSDAKTQTIIKGGFGGNGTTAGSFFTSGHSDNNKFRYNLSYDKREVDGYVNQPEQNPGGNRYGDFATENENTGIKLMYDFSESERLSLLRTESNYTYGYYEGGKDRGQRKVELTGITYEKKLDDTKELKIHLGEQNYKKYWQKVGTNYSSTPVKTQEADISLNWAVNDKNLLTIGVAAKEDKGSQYDLQGVKTTAATAKTNAVYLQDEITLNPRSTLYLGARYDEWKTSDTVNNGKIIADRKISKVSPKASVHYKADDKVTLYASAGKSLNSPTLMNVAFDYNDLQKNSELEPEILTSYEIGAYITAAPQTTTKLAVFKNNVENLIYQGKSRWEQGDAEILGFEVEVKHKFTPELSGFVNYTYNDTKFTKLTRNNVNYKGNHVPTVPMDTLTFGCTYAKDKWTTNLLGRYIGTAYEDEANTVGFMSHFVADVKLNYAMTKDTSLSLSVDNIFDREYLQRVGTFNIYAPGRVAYLELTQKF</sequence>
<dbReference type="CDD" id="cd01347">
    <property type="entry name" value="ligand_gated_channel"/>
    <property type="match status" value="1"/>
</dbReference>
<dbReference type="PANTHER" id="PTHR30069:SF29">
    <property type="entry name" value="HEMOGLOBIN AND HEMOGLOBIN-HAPTOGLOBIN-BINDING PROTEIN 1-RELATED"/>
    <property type="match status" value="1"/>
</dbReference>
<dbReference type="GO" id="GO:0044718">
    <property type="term" value="P:siderophore transmembrane transport"/>
    <property type="evidence" value="ECO:0007669"/>
    <property type="project" value="TreeGrafter"/>
</dbReference>
<dbReference type="InterPro" id="IPR012910">
    <property type="entry name" value="Plug_dom"/>
</dbReference>
<evidence type="ECO:0000256" key="9">
    <source>
        <dbReference type="ARBA" id="ARBA00023237"/>
    </source>
</evidence>
<evidence type="ECO:0000313" key="15">
    <source>
        <dbReference type="EMBL" id="SCM83251.1"/>
    </source>
</evidence>
<keyword evidence="6 11" id="KW-0798">TonB box</keyword>
<evidence type="ECO:0000256" key="8">
    <source>
        <dbReference type="ARBA" id="ARBA00023170"/>
    </source>
</evidence>
<evidence type="ECO:0000256" key="7">
    <source>
        <dbReference type="ARBA" id="ARBA00023136"/>
    </source>
</evidence>
<evidence type="ECO:0000256" key="11">
    <source>
        <dbReference type="RuleBase" id="RU003357"/>
    </source>
</evidence>
<dbReference type="InterPro" id="IPR039426">
    <property type="entry name" value="TonB-dep_rcpt-like"/>
</dbReference>
<dbReference type="SUPFAM" id="SSF56935">
    <property type="entry name" value="Porins"/>
    <property type="match status" value="1"/>
</dbReference>
<keyword evidence="4 10" id="KW-0812">Transmembrane</keyword>
<dbReference type="InterPro" id="IPR036942">
    <property type="entry name" value="Beta-barrel_TonB_sf"/>
</dbReference>
<dbReference type="GO" id="GO:0015344">
    <property type="term" value="F:siderophore uptake transmembrane transporter activity"/>
    <property type="evidence" value="ECO:0007669"/>
    <property type="project" value="TreeGrafter"/>
</dbReference>
<dbReference type="PROSITE" id="PS52016">
    <property type="entry name" value="TONB_DEPENDENT_REC_3"/>
    <property type="match status" value="1"/>
</dbReference>
<feature type="chain" id="PRO_5012216930" evidence="12">
    <location>
        <begin position="27"/>
        <end position="641"/>
    </location>
</feature>
<dbReference type="PANTHER" id="PTHR30069">
    <property type="entry name" value="TONB-DEPENDENT OUTER MEMBRANE RECEPTOR"/>
    <property type="match status" value="1"/>
</dbReference>
<evidence type="ECO:0000256" key="1">
    <source>
        <dbReference type="ARBA" id="ARBA00004571"/>
    </source>
</evidence>
<dbReference type="GO" id="GO:0009279">
    <property type="term" value="C:cell outer membrane"/>
    <property type="evidence" value="ECO:0007669"/>
    <property type="project" value="UniProtKB-SubCell"/>
</dbReference>
<keyword evidence="9 10" id="KW-0998">Cell outer membrane</keyword>
<evidence type="ECO:0000256" key="12">
    <source>
        <dbReference type="SAM" id="SignalP"/>
    </source>
</evidence>
<comment type="similarity">
    <text evidence="10 11">Belongs to the TonB-dependent receptor family.</text>
</comment>
<keyword evidence="8" id="KW-0675">Receptor</keyword>
<keyword evidence="7 10" id="KW-0472">Membrane</keyword>
<accession>A0A212M0F7</accession>
<feature type="signal peptide" evidence="12">
    <location>
        <begin position="1"/>
        <end position="26"/>
    </location>
</feature>
<dbReference type="Pfam" id="PF07715">
    <property type="entry name" value="Plug"/>
    <property type="match status" value="1"/>
</dbReference>
<feature type="domain" description="TonB-dependent receptor-like beta-barrel" evidence="13">
    <location>
        <begin position="178"/>
        <end position="612"/>
    </location>
</feature>
<dbReference type="InterPro" id="IPR000531">
    <property type="entry name" value="Beta-barrel_TonB"/>
</dbReference>
<dbReference type="EMBL" id="FMJE01000007">
    <property type="protein sequence ID" value="SCM83251.1"/>
    <property type="molecule type" value="Genomic_DNA"/>
</dbReference>
<protein>
    <submittedName>
        <fullName evidence="15">Putative Iron-regulated outer membrane virulence protein</fullName>
    </submittedName>
</protein>
<dbReference type="InterPro" id="IPR037066">
    <property type="entry name" value="Plug_dom_sf"/>
</dbReference>
<feature type="domain" description="TonB-dependent receptor plug" evidence="14">
    <location>
        <begin position="51"/>
        <end position="156"/>
    </location>
</feature>